<evidence type="ECO:0000259" key="1">
    <source>
        <dbReference type="PROSITE" id="PS50280"/>
    </source>
</evidence>
<dbReference type="GO" id="GO:0062122">
    <property type="term" value="F:histone H3K37 methyltransferase activity"/>
    <property type="evidence" value="ECO:0007669"/>
    <property type="project" value="InterPro"/>
</dbReference>
<proteinExistence type="predicted"/>
<dbReference type="EMBL" id="GG697240">
    <property type="protein sequence ID" value="EET89913.1"/>
    <property type="molecule type" value="Genomic_DNA"/>
</dbReference>
<name>C7DH11_MICA2</name>
<accession>C7DH11</accession>
<dbReference type="PIRSF" id="PIRSF022536">
    <property type="entry name" value="A612L_SET"/>
    <property type="match status" value="1"/>
</dbReference>
<organism evidence="2 3">
    <name type="scientific">Candidatus Micrarchaeum acidiphilum ARMAN-2</name>
    <dbReference type="NCBI Taxonomy" id="425595"/>
    <lineage>
        <taxon>Archaea</taxon>
        <taxon>Candidatus Micrarchaeota</taxon>
        <taxon>Candidatus Micrarchaeia</taxon>
        <taxon>Candidatus Micrarchaeales</taxon>
        <taxon>Candidatus Micrarchaeaceae</taxon>
        <taxon>Candidatus Micrarchaeum</taxon>
    </lineage>
</organism>
<keyword evidence="3" id="KW-1185">Reference proteome</keyword>
<dbReference type="Proteomes" id="UP000332487">
    <property type="component" value="Unassembled WGS sequence"/>
</dbReference>
<dbReference type="InterPro" id="IPR001214">
    <property type="entry name" value="SET_dom"/>
</dbReference>
<feature type="domain" description="SET" evidence="1">
    <location>
        <begin position="4"/>
        <end position="118"/>
    </location>
</feature>
<reference evidence="2 3" key="1">
    <citation type="journal article" date="2009" name="Genome Biol.">
        <title>Community-wide analysis of microbial genome sequence signatures.</title>
        <authorList>
            <person name="Dick G.J."/>
            <person name="Andersson A.F."/>
            <person name="Baker B.J."/>
            <person name="Simmons S.L."/>
            <person name="Thomas B.C."/>
            <person name="Yelton A.P."/>
            <person name="Banfield J.F."/>
        </authorList>
    </citation>
    <scope>NUCLEOTIDE SEQUENCE [LARGE SCALE GENOMIC DNA]</scope>
    <source>
        <strain evidence="2">ARMAN-2</strain>
    </source>
</reference>
<dbReference type="Gene3D" id="2.170.270.10">
    <property type="entry name" value="SET domain"/>
    <property type="match status" value="1"/>
</dbReference>
<gene>
    <name evidence="2" type="ORF">UNLARM2_0357</name>
</gene>
<dbReference type="SMART" id="SM00317">
    <property type="entry name" value="SET"/>
    <property type="match status" value="1"/>
</dbReference>
<dbReference type="InterPro" id="IPR009207">
    <property type="entry name" value="SET7_MeTrfase"/>
</dbReference>
<reference evidence="2 3" key="2">
    <citation type="journal article" date="2010" name="Proc. Natl. Acad. Sci. U.S.A.">
        <title>Enigmatic, ultrasmall, uncultivated Archaea.</title>
        <authorList>
            <person name="Baker B.J."/>
            <person name="Comolli L.R."/>
            <person name="Dick G.J."/>
            <person name="Hauser L.J."/>
            <person name="Hyatt D."/>
            <person name="Dill B.D."/>
            <person name="Land M.L."/>
            <person name="Verberkmoes N.C."/>
            <person name="Hettich R.L."/>
            <person name="Banfield J.F."/>
        </authorList>
    </citation>
    <scope>NUCLEOTIDE SEQUENCE [LARGE SCALE GENOMIC DNA]</scope>
    <source>
        <strain evidence="2">ARMAN-2</strain>
    </source>
</reference>
<sequence>MMLIKTRIGPSRIQGIGLFADQDIKKGTPVWKFTPGFDLRFTEEQLRRLPPRARRYVIRYGWKSDKSHLLCFALDDGKYFNHSDNPNTLSRYYDDEEEVVTKAIRDIRKGEEITDNYRSFESTFRKPKNYK</sequence>
<evidence type="ECO:0000313" key="3">
    <source>
        <dbReference type="Proteomes" id="UP000332487"/>
    </source>
</evidence>
<dbReference type="Pfam" id="PF00856">
    <property type="entry name" value="SET"/>
    <property type="match status" value="1"/>
</dbReference>
<evidence type="ECO:0000313" key="2">
    <source>
        <dbReference type="EMBL" id="EET89913.1"/>
    </source>
</evidence>
<dbReference type="AlphaFoldDB" id="C7DH11"/>
<dbReference type="InterPro" id="IPR046341">
    <property type="entry name" value="SET_dom_sf"/>
</dbReference>
<dbReference type="PROSITE" id="PS50280">
    <property type="entry name" value="SET"/>
    <property type="match status" value="1"/>
</dbReference>
<dbReference type="SUPFAM" id="SSF82199">
    <property type="entry name" value="SET domain"/>
    <property type="match status" value="1"/>
</dbReference>
<protein>
    <submittedName>
        <fullName evidence="2">Nuclear protein SET</fullName>
    </submittedName>
</protein>